<protein>
    <recommendedName>
        <fullName evidence="3">DUF4177 domain-containing protein</fullName>
    </recommendedName>
</protein>
<dbReference type="EMBL" id="BTPD01000020">
    <property type="protein sequence ID" value="GMQ31555.1"/>
    <property type="molecule type" value="Genomic_DNA"/>
</dbReference>
<evidence type="ECO:0008006" key="3">
    <source>
        <dbReference type="Google" id="ProtNLM"/>
    </source>
</evidence>
<organism evidence="1 2">
    <name type="scientific">Algoriphagus confluentis</name>
    <dbReference type="NCBI Taxonomy" id="1697556"/>
    <lineage>
        <taxon>Bacteria</taxon>
        <taxon>Pseudomonadati</taxon>
        <taxon>Bacteroidota</taxon>
        <taxon>Cytophagia</taxon>
        <taxon>Cytophagales</taxon>
        <taxon>Cyclobacteriaceae</taxon>
        <taxon>Algoriphagus</taxon>
    </lineage>
</organism>
<proteinExistence type="predicted"/>
<gene>
    <name evidence="1" type="ORF">Aconfl_42000</name>
</gene>
<sequence length="113" mass="12791">MGIGRSVIIDNQAYVDSKDFTTTRTEQNRNGQKDIRRKDVRIKDIEETKLLNFYSLPGINIENIASNDAMISSKINDLLEQGWTLEFVTSGVESDSGLEDGKGIFITRLFFAR</sequence>
<dbReference type="Proteomes" id="UP001338309">
    <property type="component" value="Unassembled WGS sequence"/>
</dbReference>
<accession>A0ABQ6PWF5</accession>
<evidence type="ECO:0000313" key="1">
    <source>
        <dbReference type="EMBL" id="GMQ31555.1"/>
    </source>
</evidence>
<comment type="caution">
    <text evidence="1">The sequence shown here is derived from an EMBL/GenBank/DDBJ whole genome shotgun (WGS) entry which is preliminary data.</text>
</comment>
<reference evidence="1 2" key="1">
    <citation type="submission" date="2023-08" db="EMBL/GenBank/DDBJ databases">
        <title>Draft genome sequence of Algoriphagus confluentis.</title>
        <authorList>
            <person name="Takatani N."/>
            <person name="Hosokawa M."/>
            <person name="Sawabe T."/>
        </authorList>
    </citation>
    <scope>NUCLEOTIDE SEQUENCE [LARGE SCALE GENOMIC DNA]</scope>
    <source>
        <strain evidence="1 2">NBRC 111222</strain>
    </source>
</reference>
<evidence type="ECO:0000313" key="2">
    <source>
        <dbReference type="Proteomes" id="UP001338309"/>
    </source>
</evidence>
<name>A0ABQ6PWF5_9BACT</name>
<keyword evidence="2" id="KW-1185">Reference proteome</keyword>